<dbReference type="Proteomes" id="UP000247569">
    <property type="component" value="Unassembled WGS sequence"/>
</dbReference>
<dbReference type="InterPro" id="IPR016566">
    <property type="entry name" value="UCP010219"/>
</dbReference>
<accession>A0A318JPY3</accession>
<protein>
    <submittedName>
        <fullName evidence="2">Uncharacterized protein DUF3159</fullName>
    </submittedName>
</protein>
<dbReference type="OrthoDB" id="4548684at2"/>
<evidence type="ECO:0000256" key="1">
    <source>
        <dbReference type="SAM" id="Phobius"/>
    </source>
</evidence>
<keyword evidence="1" id="KW-0472">Membrane</keyword>
<dbReference type="Pfam" id="PF11361">
    <property type="entry name" value="DUF3159"/>
    <property type="match status" value="1"/>
</dbReference>
<dbReference type="AlphaFoldDB" id="A0A318JPY3"/>
<keyword evidence="1" id="KW-0812">Transmembrane</keyword>
<gene>
    <name evidence="2" type="ORF">DFR70_12282</name>
</gene>
<dbReference type="EMBL" id="QJKF01000022">
    <property type="protein sequence ID" value="PXX54941.1"/>
    <property type="molecule type" value="Genomic_DNA"/>
</dbReference>
<reference evidence="2 3" key="1">
    <citation type="submission" date="2018-05" db="EMBL/GenBank/DDBJ databases">
        <title>Genomic Encyclopedia of Type Strains, Phase IV (KMG-IV): sequencing the most valuable type-strain genomes for metagenomic binning, comparative biology and taxonomic classification.</title>
        <authorList>
            <person name="Goeker M."/>
        </authorList>
    </citation>
    <scope>NUCLEOTIDE SEQUENCE [LARGE SCALE GENOMIC DNA]</scope>
    <source>
        <strain evidence="2 3">DSM 44704</strain>
    </source>
</reference>
<proteinExistence type="predicted"/>
<evidence type="ECO:0000313" key="2">
    <source>
        <dbReference type="EMBL" id="PXX54941.1"/>
    </source>
</evidence>
<keyword evidence="1" id="KW-1133">Transmembrane helix</keyword>
<sequence>MTDEDQHVPPTSSASSAAAEVFAKFKQLDGFKRSADAVGPVLAFLIGYQVAGAHGGVAAAIGTAAALAVTRLIRGDSVRVVSASLIAVVLYSLFVQYSGEGRDFFLLNIIGCGILMVLFGVSLAGRMPATLWICRKTRIEPVGEIAPDRLRLHRRITAVWLVNWVLHLMVLAPLYALNLVAALGIAAMLLGKPSVVVLVAVTWWQVQRSRPTHRDDAEPAAAD</sequence>
<feature type="transmembrane region" description="Helical" evidence="1">
    <location>
        <begin position="80"/>
        <end position="98"/>
    </location>
</feature>
<comment type="caution">
    <text evidence="2">The sequence shown here is derived from an EMBL/GenBank/DDBJ whole genome shotgun (WGS) entry which is preliminary data.</text>
</comment>
<name>A0A318JPY3_9NOCA</name>
<feature type="transmembrane region" description="Helical" evidence="1">
    <location>
        <begin position="182"/>
        <end position="204"/>
    </location>
</feature>
<dbReference type="RefSeq" id="WP_051187817.1">
    <property type="nucleotide sequence ID" value="NZ_QJKF01000022.1"/>
</dbReference>
<keyword evidence="3" id="KW-1185">Reference proteome</keyword>
<feature type="transmembrane region" description="Helical" evidence="1">
    <location>
        <begin position="158"/>
        <end position="176"/>
    </location>
</feature>
<feature type="transmembrane region" description="Helical" evidence="1">
    <location>
        <begin position="41"/>
        <end position="68"/>
    </location>
</feature>
<organism evidence="2 3">
    <name type="scientific">Nocardia tenerifensis</name>
    <dbReference type="NCBI Taxonomy" id="228006"/>
    <lineage>
        <taxon>Bacteria</taxon>
        <taxon>Bacillati</taxon>
        <taxon>Actinomycetota</taxon>
        <taxon>Actinomycetes</taxon>
        <taxon>Mycobacteriales</taxon>
        <taxon>Nocardiaceae</taxon>
        <taxon>Nocardia</taxon>
    </lineage>
</organism>
<evidence type="ECO:0000313" key="3">
    <source>
        <dbReference type="Proteomes" id="UP000247569"/>
    </source>
</evidence>
<feature type="transmembrane region" description="Helical" evidence="1">
    <location>
        <begin position="104"/>
        <end position="125"/>
    </location>
</feature>